<evidence type="ECO:0000256" key="1">
    <source>
        <dbReference type="ARBA" id="ARBA00004651"/>
    </source>
</evidence>
<keyword evidence="3 5" id="KW-1133">Transmembrane helix</keyword>
<dbReference type="Proteomes" id="UP000262583">
    <property type="component" value="Chromosome"/>
</dbReference>
<evidence type="ECO:0000256" key="2">
    <source>
        <dbReference type="ARBA" id="ARBA00022692"/>
    </source>
</evidence>
<proteinExistence type="predicted"/>
<evidence type="ECO:0000256" key="3">
    <source>
        <dbReference type="ARBA" id="ARBA00022989"/>
    </source>
</evidence>
<protein>
    <submittedName>
        <fullName evidence="6">Uncharacterized protein</fullName>
    </submittedName>
</protein>
<dbReference type="KEGG" id="schv:BRCON_0851"/>
<evidence type="ECO:0000313" key="6">
    <source>
        <dbReference type="EMBL" id="AXA35628.1"/>
    </source>
</evidence>
<evidence type="ECO:0000313" key="7">
    <source>
        <dbReference type="Proteomes" id="UP000262583"/>
    </source>
</evidence>
<organism evidence="6 7">
    <name type="scientific">Sumerlaea chitinivorans</name>
    <dbReference type="NCBI Taxonomy" id="2250252"/>
    <lineage>
        <taxon>Bacteria</taxon>
        <taxon>Candidatus Sumerlaeota</taxon>
        <taxon>Candidatus Sumerlaeia</taxon>
        <taxon>Candidatus Sumerlaeales</taxon>
        <taxon>Candidatus Sumerlaeaceae</taxon>
        <taxon>Candidatus Sumerlaea</taxon>
    </lineage>
</organism>
<dbReference type="GO" id="GO:0005886">
    <property type="term" value="C:plasma membrane"/>
    <property type="evidence" value="ECO:0007669"/>
    <property type="project" value="UniProtKB-SubCell"/>
</dbReference>
<dbReference type="EMBL" id="CP030759">
    <property type="protein sequence ID" value="AXA35628.1"/>
    <property type="molecule type" value="Genomic_DNA"/>
</dbReference>
<evidence type="ECO:0000256" key="4">
    <source>
        <dbReference type="ARBA" id="ARBA00023136"/>
    </source>
</evidence>
<name>A0A2Z4Y419_SUMC1</name>
<keyword evidence="4 5" id="KW-0472">Membrane</keyword>
<dbReference type="AlphaFoldDB" id="A0A2Z4Y419"/>
<sequence>MKISDSIEPKTGKTTLAQEVDALIRLYDVTELEKLREATEPKWWEHGIVVLLFVSALGMLASGYKLIPNNVAAIHWFVMFWVVLFVATLVAVIEFVLRKLRALRRLYELQSRLLRHLMSQQAAPFRDPSSGDDR</sequence>
<dbReference type="InterPro" id="IPR036640">
    <property type="entry name" value="ABC1_TM_sf"/>
</dbReference>
<keyword evidence="2 5" id="KW-0812">Transmembrane</keyword>
<evidence type="ECO:0000256" key="5">
    <source>
        <dbReference type="SAM" id="Phobius"/>
    </source>
</evidence>
<reference evidence="6 7" key="1">
    <citation type="submission" date="2018-05" db="EMBL/GenBank/DDBJ databases">
        <title>A metagenomic window into the 2 km-deep terrestrial subsurface aquifer revealed taxonomically and functionally diverse microbial community comprising novel uncultured bacterial lineages.</title>
        <authorList>
            <person name="Kadnikov V.V."/>
            <person name="Mardanov A.V."/>
            <person name="Beletsky A.V."/>
            <person name="Banks D."/>
            <person name="Pimenov N.V."/>
            <person name="Frank Y.A."/>
            <person name="Karnachuk O.V."/>
            <person name="Ravin N.V."/>
        </authorList>
    </citation>
    <scope>NUCLEOTIDE SEQUENCE [LARGE SCALE GENOMIC DNA]</scope>
    <source>
        <strain evidence="6">BY</strain>
    </source>
</reference>
<accession>A0A2Z4Y419</accession>
<feature type="transmembrane region" description="Helical" evidence="5">
    <location>
        <begin position="43"/>
        <end position="67"/>
    </location>
</feature>
<comment type="subcellular location">
    <subcellularLocation>
        <location evidence="1">Cell membrane</location>
        <topology evidence="1">Multi-pass membrane protein</topology>
    </subcellularLocation>
</comment>
<dbReference type="SUPFAM" id="SSF90123">
    <property type="entry name" value="ABC transporter transmembrane region"/>
    <property type="match status" value="1"/>
</dbReference>
<gene>
    <name evidence="6" type="ORF">BRCON_0851</name>
</gene>
<feature type="transmembrane region" description="Helical" evidence="5">
    <location>
        <begin position="73"/>
        <end position="97"/>
    </location>
</feature>
<dbReference type="GO" id="GO:0005524">
    <property type="term" value="F:ATP binding"/>
    <property type="evidence" value="ECO:0007669"/>
    <property type="project" value="InterPro"/>
</dbReference>